<keyword evidence="2" id="KW-1185">Reference proteome</keyword>
<evidence type="ECO:0000313" key="1">
    <source>
        <dbReference type="EMBL" id="CRL23340.1"/>
    </source>
</evidence>
<sequence length="66" mass="7329">MTKEYDLPPPELLKVHAIIARLFHASGAAGRPPAMWSTLCTKQASSSFNTLGSRTTMNRQASRQWI</sequence>
<accession>A0A0G4PAL8</accession>
<protein>
    <submittedName>
        <fullName evidence="1">Str. FM013</fullName>
    </submittedName>
</protein>
<reference evidence="1 2" key="1">
    <citation type="journal article" date="2014" name="Nat. Commun.">
        <title>Multiple recent horizontal transfers of a large genomic region in cheese making fungi.</title>
        <authorList>
            <person name="Cheeseman K."/>
            <person name="Ropars J."/>
            <person name="Renault P."/>
            <person name="Dupont J."/>
            <person name="Gouzy J."/>
            <person name="Branca A."/>
            <person name="Abraham A.L."/>
            <person name="Ceppi M."/>
            <person name="Conseiller E."/>
            <person name="Debuchy R."/>
            <person name="Malagnac F."/>
            <person name="Goarin A."/>
            <person name="Silar P."/>
            <person name="Lacoste S."/>
            <person name="Sallet E."/>
            <person name="Bensimon A."/>
            <person name="Giraud T."/>
            <person name="Brygoo Y."/>
        </authorList>
    </citation>
    <scope>NUCLEOTIDE SEQUENCE [LARGE SCALE GENOMIC DNA]</scope>
    <source>
        <strain evidence="2">FM 013</strain>
    </source>
</reference>
<name>A0A0G4PAL8_PENC3</name>
<organism evidence="1 2">
    <name type="scientific">Penicillium camemberti (strain FM 013)</name>
    <dbReference type="NCBI Taxonomy" id="1429867"/>
    <lineage>
        <taxon>Eukaryota</taxon>
        <taxon>Fungi</taxon>
        <taxon>Dikarya</taxon>
        <taxon>Ascomycota</taxon>
        <taxon>Pezizomycotina</taxon>
        <taxon>Eurotiomycetes</taxon>
        <taxon>Eurotiomycetidae</taxon>
        <taxon>Eurotiales</taxon>
        <taxon>Aspergillaceae</taxon>
        <taxon>Penicillium</taxon>
    </lineage>
</organism>
<evidence type="ECO:0000313" key="2">
    <source>
        <dbReference type="Proteomes" id="UP000053732"/>
    </source>
</evidence>
<proteinExistence type="predicted"/>
<dbReference type="AlphaFoldDB" id="A0A0G4PAL8"/>
<dbReference type="EMBL" id="HG793142">
    <property type="protein sequence ID" value="CRL23340.1"/>
    <property type="molecule type" value="Genomic_DNA"/>
</dbReference>
<dbReference type="Proteomes" id="UP000053732">
    <property type="component" value="Unassembled WGS sequence"/>
</dbReference>
<gene>
    <name evidence="1" type="ORF">PCAMFM013_S009g000280</name>
</gene>